<dbReference type="InterPro" id="IPR014729">
    <property type="entry name" value="Rossmann-like_a/b/a_fold"/>
</dbReference>
<dbReference type="EC" id="6.3.4.19" evidence="1"/>
<dbReference type="Gene3D" id="3.40.50.620">
    <property type="entry name" value="HUPs"/>
    <property type="match status" value="1"/>
</dbReference>
<keyword evidence="4" id="KW-0547">Nucleotide-binding</keyword>
<dbReference type="CDD" id="cd01992">
    <property type="entry name" value="TilS_N"/>
    <property type="match status" value="1"/>
</dbReference>
<evidence type="ECO:0000313" key="8">
    <source>
        <dbReference type="EMBL" id="RPA81101.1"/>
    </source>
</evidence>
<keyword evidence="2" id="KW-0436">Ligase</keyword>
<dbReference type="HAMAP" id="MF_01161">
    <property type="entry name" value="tRNA_Ile_lys_synt"/>
    <property type="match status" value="1"/>
</dbReference>
<dbReference type="PANTHER" id="PTHR43033:SF1">
    <property type="entry name" value="TRNA(ILE)-LYSIDINE SYNTHASE-RELATED"/>
    <property type="match status" value="1"/>
</dbReference>
<evidence type="ECO:0000256" key="2">
    <source>
        <dbReference type="ARBA" id="ARBA00022598"/>
    </source>
</evidence>
<dbReference type="OrthoDB" id="434144at2759"/>
<dbReference type="GO" id="GO:0008033">
    <property type="term" value="P:tRNA processing"/>
    <property type="evidence" value="ECO:0007669"/>
    <property type="project" value="UniProtKB-KW"/>
</dbReference>
<evidence type="ECO:0000256" key="1">
    <source>
        <dbReference type="ARBA" id="ARBA00013267"/>
    </source>
</evidence>
<dbReference type="GO" id="GO:0005524">
    <property type="term" value="F:ATP binding"/>
    <property type="evidence" value="ECO:0007669"/>
    <property type="project" value="UniProtKB-KW"/>
</dbReference>
<accession>A0A3N4IA87</accession>
<keyword evidence="9" id="KW-1185">Reference proteome</keyword>
<gene>
    <name evidence="8" type="ORF">BJ508DRAFT_306829</name>
</gene>
<dbReference type="NCBIfam" id="TIGR02432">
    <property type="entry name" value="lysidine_TilS_N"/>
    <property type="match status" value="1"/>
</dbReference>
<evidence type="ECO:0000256" key="5">
    <source>
        <dbReference type="ARBA" id="ARBA00022840"/>
    </source>
</evidence>
<keyword evidence="5" id="KW-0067">ATP-binding</keyword>
<dbReference type="Proteomes" id="UP000275078">
    <property type="component" value="Unassembled WGS sequence"/>
</dbReference>
<dbReference type="AlphaFoldDB" id="A0A3N4IA87"/>
<name>A0A3N4IA87_ASCIM</name>
<organism evidence="8 9">
    <name type="scientific">Ascobolus immersus RN42</name>
    <dbReference type="NCBI Taxonomy" id="1160509"/>
    <lineage>
        <taxon>Eukaryota</taxon>
        <taxon>Fungi</taxon>
        <taxon>Dikarya</taxon>
        <taxon>Ascomycota</taxon>
        <taxon>Pezizomycotina</taxon>
        <taxon>Pezizomycetes</taxon>
        <taxon>Pezizales</taxon>
        <taxon>Ascobolaceae</taxon>
        <taxon>Ascobolus</taxon>
    </lineage>
</organism>
<dbReference type="SUPFAM" id="SSF52402">
    <property type="entry name" value="Adenine nucleotide alpha hydrolases-like"/>
    <property type="match status" value="1"/>
</dbReference>
<evidence type="ECO:0000256" key="3">
    <source>
        <dbReference type="ARBA" id="ARBA00022694"/>
    </source>
</evidence>
<comment type="catalytic activity">
    <reaction evidence="6">
        <text>cytidine(34) in tRNA(Ile2) + L-lysine + ATP = lysidine(34) in tRNA(Ile2) + AMP + diphosphate + H(+)</text>
        <dbReference type="Rhea" id="RHEA:43744"/>
        <dbReference type="Rhea" id="RHEA-COMP:10625"/>
        <dbReference type="Rhea" id="RHEA-COMP:10670"/>
        <dbReference type="ChEBI" id="CHEBI:15378"/>
        <dbReference type="ChEBI" id="CHEBI:30616"/>
        <dbReference type="ChEBI" id="CHEBI:32551"/>
        <dbReference type="ChEBI" id="CHEBI:33019"/>
        <dbReference type="ChEBI" id="CHEBI:82748"/>
        <dbReference type="ChEBI" id="CHEBI:83665"/>
        <dbReference type="ChEBI" id="CHEBI:456215"/>
        <dbReference type="EC" id="6.3.4.19"/>
    </reaction>
</comment>
<keyword evidence="3" id="KW-0819">tRNA processing</keyword>
<dbReference type="EMBL" id="ML119682">
    <property type="protein sequence ID" value="RPA81101.1"/>
    <property type="molecule type" value="Genomic_DNA"/>
</dbReference>
<reference evidence="8 9" key="1">
    <citation type="journal article" date="2018" name="Nat. Ecol. Evol.">
        <title>Pezizomycetes genomes reveal the molecular basis of ectomycorrhizal truffle lifestyle.</title>
        <authorList>
            <person name="Murat C."/>
            <person name="Payen T."/>
            <person name="Noel B."/>
            <person name="Kuo A."/>
            <person name="Morin E."/>
            <person name="Chen J."/>
            <person name="Kohler A."/>
            <person name="Krizsan K."/>
            <person name="Balestrini R."/>
            <person name="Da Silva C."/>
            <person name="Montanini B."/>
            <person name="Hainaut M."/>
            <person name="Levati E."/>
            <person name="Barry K.W."/>
            <person name="Belfiori B."/>
            <person name="Cichocki N."/>
            <person name="Clum A."/>
            <person name="Dockter R.B."/>
            <person name="Fauchery L."/>
            <person name="Guy J."/>
            <person name="Iotti M."/>
            <person name="Le Tacon F."/>
            <person name="Lindquist E.A."/>
            <person name="Lipzen A."/>
            <person name="Malagnac F."/>
            <person name="Mello A."/>
            <person name="Molinier V."/>
            <person name="Miyauchi S."/>
            <person name="Poulain J."/>
            <person name="Riccioni C."/>
            <person name="Rubini A."/>
            <person name="Sitrit Y."/>
            <person name="Splivallo R."/>
            <person name="Traeger S."/>
            <person name="Wang M."/>
            <person name="Zifcakova L."/>
            <person name="Wipf D."/>
            <person name="Zambonelli A."/>
            <person name="Paolocci F."/>
            <person name="Nowrousian M."/>
            <person name="Ottonello S."/>
            <person name="Baldrian P."/>
            <person name="Spatafora J.W."/>
            <person name="Henrissat B."/>
            <person name="Nagy L.G."/>
            <person name="Aury J.M."/>
            <person name="Wincker P."/>
            <person name="Grigoriev I.V."/>
            <person name="Bonfante P."/>
            <person name="Martin F.M."/>
        </authorList>
    </citation>
    <scope>NUCLEOTIDE SEQUENCE [LARGE SCALE GENOMIC DNA]</scope>
    <source>
        <strain evidence="8 9">RN42</strain>
    </source>
</reference>
<sequence>MALAYLMKVAADHGVAHKDSLRAFIVDHKARNESSEEAQTVKQNLKNLGIHTEILEIEWGRKVPKSNFEHLAREHRYQLLARACIKDNIWDLMTAHHANDQAETIFMRLISRSGWSGLAGMSPIALVPECENIYNASKLRLIRPFLSFWKTRLRDTCIENNIPWVEDATNHDPTSSKRNAIRHIFKHQADSLPKALQPPALIAMGDRIRNRIAEEEAIADSIIPKFHANLNPKTFVLELHYSRQLLYEYDPIIIGRAIKKLIEPISPMGVEGIPMYKLRNSLSILFPPLLLQRSIERGSDQQVPKATSCNLVWETEVLTGEKNRAWGDLYCRISRQPWRKSERPLVKHLIPPSKDWSEPILWDGRFWISVRNPNNTVVVKNWWPSDDSKVLKNPKYKELVTRFDRIPGSVKTSLPVIKVAGQKGQEGGDILVAAPTVKFMVKEGGVEVRCKSRSGITYM</sequence>
<evidence type="ECO:0000259" key="7">
    <source>
        <dbReference type="Pfam" id="PF01171"/>
    </source>
</evidence>
<evidence type="ECO:0000256" key="6">
    <source>
        <dbReference type="ARBA" id="ARBA00048539"/>
    </source>
</evidence>
<evidence type="ECO:0000313" key="9">
    <source>
        <dbReference type="Proteomes" id="UP000275078"/>
    </source>
</evidence>
<dbReference type="PANTHER" id="PTHR43033">
    <property type="entry name" value="TRNA(ILE)-LYSIDINE SYNTHASE-RELATED"/>
    <property type="match status" value="1"/>
</dbReference>
<dbReference type="GO" id="GO:0032267">
    <property type="term" value="F:tRNA(Ile)-lysidine synthase activity"/>
    <property type="evidence" value="ECO:0007669"/>
    <property type="project" value="UniProtKB-EC"/>
</dbReference>
<dbReference type="STRING" id="1160509.A0A3N4IA87"/>
<dbReference type="InterPro" id="IPR012094">
    <property type="entry name" value="tRNA_Ile_lys_synt"/>
</dbReference>
<evidence type="ECO:0000256" key="4">
    <source>
        <dbReference type="ARBA" id="ARBA00022741"/>
    </source>
</evidence>
<protein>
    <recommendedName>
        <fullName evidence="1">tRNA(Ile)-lysidine synthetase</fullName>
        <ecNumber evidence="1">6.3.4.19</ecNumber>
    </recommendedName>
</protein>
<dbReference type="Pfam" id="PF01171">
    <property type="entry name" value="ATP_bind_3"/>
    <property type="match status" value="1"/>
</dbReference>
<proteinExistence type="inferred from homology"/>
<feature type="domain" description="tRNA(Ile)-lysidine/2-thiocytidine synthase N-terminal" evidence="7">
    <location>
        <begin position="6"/>
        <end position="183"/>
    </location>
</feature>
<dbReference type="InterPro" id="IPR011063">
    <property type="entry name" value="TilS/TtcA_N"/>
</dbReference>
<dbReference type="InterPro" id="IPR012795">
    <property type="entry name" value="tRNA_Ile_lys_synt_N"/>
</dbReference>